<name>A0ABT3QM52_9HYPH</name>
<dbReference type="EMBL" id="JAPHAV010000002">
    <property type="protein sequence ID" value="MCX2696689.1"/>
    <property type="molecule type" value="Genomic_DNA"/>
</dbReference>
<evidence type="ECO:0000313" key="1">
    <source>
        <dbReference type="EMBL" id="MCX2696689.1"/>
    </source>
</evidence>
<organism evidence="1 2">
    <name type="scientific">Ochrobactrum chromiisoli</name>
    <dbReference type="NCBI Taxonomy" id="2993941"/>
    <lineage>
        <taxon>Bacteria</taxon>
        <taxon>Pseudomonadati</taxon>
        <taxon>Pseudomonadota</taxon>
        <taxon>Alphaproteobacteria</taxon>
        <taxon>Hyphomicrobiales</taxon>
        <taxon>Brucellaceae</taxon>
        <taxon>Brucella/Ochrobactrum group</taxon>
        <taxon>Ochrobactrum</taxon>
    </lineage>
</organism>
<keyword evidence="2" id="KW-1185">Reference proteome</keyword>
<evidence type="ECO:0000313" key="2">
    <source>
        <dbReference type="Proteomes" id="UP001301216"/>
    </source>
</evidence>
<protein>
    <submittedName>
        <fullName evidence="1">Uncharacterized protein</fullName>
    </submittedName>
</protein>
<gene>
    <name evidence="1" type="ORF">OPR82_07860</name>
</gene>
<dbReference type="RefSeq" id="WP_265984147.1">
    <property type="nucleotide sequence ID" value="NZ_JAPHAV010000002.1"/>
</dbReference>
<dbReference type="Proteomes" id="UP001301216">
    <property type="component" value="Unassembled WGS sequence"/>
</dbReference>
<reference evidence="1 2" key="1">
    <citation type="submission" date="2022-11" db="EMBL/GenBank/DDBJ databases">
        <title>Brucella sp. YY2X, whole genome shotgun sequencing project.</title>
        <authorList>
            <person name="Yang Y."/>
        </authorList>
    </citation>
    <scope>NUCLEOTIDE SEQUENCE [LARGE SCALE GENOMIC DNA]</scope>
    <source>
        <strain evidence="1 2">YY2X</strain>
    </source>
</reference>
<accession>A0ABT3QM52</accession>
<proteinExistence type="predicted"/>
<comment type="caution">
    <text evidence="1">The sequence shown here is derived from an EMBL/GenBank/DDBJ whole genome shotgun (WGS) entry which is preliminary data.</text>
</comment>
<sequence>MPKFAVNYTFHGRSSTFVEAESLDAAKAKIDADIERDDFELDADELDDVYYNISEMHPVTRGGRGIWTSYIRSDDIRGHQSSLESSPLFGGA</sequence>